<dbReference type="InterPro" id="IPR005515">
    <property type="entry name" value="VOMI"/>
</dbReference>
<keyword evidence="2" id="KW-1185">Reference proteome</keyword>
<comment type="caution">
    <text evidence="1">The sequence shown here is derived from an EMBL/GenBank/DDBJ whole genome shotgun (WGS) entry which is preliminary data.</text>
</comment>
<dbReference type="Pfam" id="PF03762">
    <property type="entry name" value="VOMI"/>
    <property type="match status" value="1"/>
</dbReference>
<evidence type="ECO:0000313" key="1">
    <source>
        <dbReference type="EMBL" id="CAL4070512.1"/>
    </source>
</evidence>
<dbReference type="PANTHER" id="PTHR18841:SF0">
    <property type="entry name" value="VITELLINE MEMBRANE OUTER LAYER 1 HOMOLOG A-RELATED"/>
    <property type="match status" value="1"/>
</dbReference>
<evidence type="ECO:0000313" key="2">
    <source>
        <dbReference type="Proteomes" id="UP001497623"/>
    </source>
</evidence>
<dbReference type="Proteomes" id="UP001497623">
    <property type="component" value="Unassembled WGS sequence"/>
</dbReference>
<reference evidence="1 2" key="1">
    <citation type="submission" date="2024-05" db="EMBL/GenBank/DDBJ databases">
        <authorList>
            <person name="Wallberg A."/>
        </authorList>
    </citation>
    <scope>NUCLEOTIDE SEQUENCE [LARGE SCALE GENOMIC DNA]</scope>
</reference>
<sequence length="247" mass="27433">MTIISASTFGLPDDCQVLLAIWAWILENPVLGQSLRDMESIEVENPYVNHDTDGEWGDDEHCPTGHAFAFEVKNEEQGSADWTAVNAVKLYCRDGNGLLTGTITSLEGKYGDWVGIRSCPNVNDKMTGFRLRVMPYQGTFGDDWAVDNVEINCSSNTTLNGMGDSVSQKQMPADNQKFPARSISEHMEVVEISTKEMSLIHGEWTDWAHCSKGYSICGLKTLVEYERQFLSEGGGVVRDDNLYCPNS</sequence>
<feature type="non-terminal residue" evidence="1">
    <location>
        <position position="247"/>
    </location>
</feature>
<dbReference type="EMBL" id="CAXKWB010003821">
    <property type="protein sequence ID" value="CAL4070512.1"/>
    <property type="molecule type" value="Genomic_DNA"/>
</dbReference>
<dbReference type="PANTHER" id="PTHR18841">
    <property type="entry name" value="VITELLINE MEMBRANE OUTER LAYER PROTEIN I-RELATED"/>
    <property type="match status" value="1"/>
</dbReference>
<dbReference type="AlphaFoldDB" id="A0AAV2Q599"/>
<name>A0AAV2Q599_MEGNR</name>
<dbReference type="SUPFAM" id="SSF51092">
    <property type="entry name" value="Vitelline membrane outer protein-I (VMO-I)"/>
    <property type="match status" value="1"/>
</dbReference>
<accession>A0AAV2Q599</accession>
<gene>
    <name evidence="1" type="ORF">MNOR_LOCUS8287</name>
</gene>
<dbReference type="InterPro" id="IPR036706">
    <property type="entry name" value="VOMI_sf"/>
</dbReference>
<organism evidence="1 2">
    <name type="scientific">Meganyctiphanes norvegica</name>
    <name type="common">Northern krill</name>
    <name type="synonym">Thysanopoda norvegica</name>
    <dbReference type="NCBI Taxonomy" id="48144"/>
    <lineage>
        <taxon>Eukaryota</taxon>
        <taxon>Metazoa</taxon>
        <taxon>Ecdysozoa</taxon>
        <taxon>Arthropoda</taxon>
        <taxon>Crustacea</taxon>
        <taxon>Multicrustacea</taxon>
        <taxon>Malacostraca</taxon>
        <taxon>Eumalacostraca</taxon>
        <taxon>Eucarida</taxon>
        <taxon>Euphausiacea</taxon>
        <taxon>Euphausiidae</taxon>
        <taxon>Meganyctiphanes</taxon>
    </lineage>
</organism>
<proteinExistence type="predicted"/>
<protein>
    <recommendedName>
        <fullName evidence="3">Vitelline membrane outer layer protein 1</fullName>
    </recommendedName>
</protein>
<dbReference type="Gene3D" id="2.100.10.20">
    <property type="entry name" value="Vitelline membrane outer layer protein I (VOMI)"/>
    <property type="match status" value="1"/>
</dbReference>
<dbReference type="GO" id="GO:0005615">
    <property type="term" value="C:extracellular space"/>
    <property type="evidence" value="ECO:0007669"/>
    <property type="project" value="TreeGrafter"/>
</dbReference>
<evidence type="ECO:0008006" key="3">
    <source>
        <dbReference type="Google" id="ProtNLM"/>
    </source>
</evidence>